<dbReference type="SMART" id="SM00028">
    <property type="entry name" value="TPR"/>
    <property type="match status" value="2"/>
</dbReference>
<dbReference type="InterPro" id="IPR011990">
    <property type="entry name" value="TPR-like_helical_dom_sf"/>
</dbReference>
<dbReference type="SUPFAM" id="SSF48452">
    <property type="entry name" value="TPR-like"/>
    <property type="match status" value="1"/>
</dbReference>
<dbReference type="Gene3D" id="3.90.550.10">
    <property type="entry name" value="Spore Coat Polysaccharide Biosynthesis Protein SpsA, Chain A"/>
    <property type="match status" value="1"/>
</dbReference>
<protein>
    <recommendedName>
        <fullName evidence="1">Glycosyltransferase 2-like domain-containing protein</fullName>
    </recommendedName>
</protein>
<dbReference type="PANTHER" id="PTHR43630:SF2">
    <property type="entry name" value="GLYCOSYLTRANSFERASE"/>
    <property type="match status" value="1"/>
</dbReference>
<dbReference type="EMBL" id="MN740405">
    <property type="protein sequence ID" value="QHU04910.1"/>
    <property type="molecule type" value="Genomic_DNA"/>
</dbReference>
<name>A0A6C0JJH1_9ZZZZ</name>
<sequence length="679" mass="80186">MIVKNESKIIKRLLESVLQIIDFYCICDTGSTDDTVSIITEFFKEKNIPGKITNEPFKDFGHNRTFSLRQCSDLAADYLLLLDADMILNLSQIENIDEFKNSLILDSYCVFQGTDEFYYKNVRIIKNDPKFSYWGVTHEYVKKPDGYSEGTIEKSVLFINDIGDGGSKTDKFERDIRLLKAGLEEIPDDVRYTFYLANSYRDARQYEKAIETYKKRIELGGWIEEVWHSAYSIGNCYKHMNDIPNAIFYWMQAYEKFPDRIENLYEIVKHFRETSCNRLANIFYEFADFERKKKTNFDNLFLQKDVYDYKIDYEFTVNGYYVNRHNYDMTKTCMKVLNEPGPPRYIKDNVLQNYKSYAGRIDKNKIDFTENMNVLLSIGKTIKIDRDIFASSTPSICFDPVDKNKLIVNLRFVDYRIDDNGGYVKKDNITTKNVVAIIDIKDRVWKLVKEFELKYDTIYDDVYVGIEDIRLFSNENKLFFNGNRAVKTDTIFIESGTINLKSEQTISTIVSVSSENQRQVEKNWVLFKNNDGETKMIYNWYPITLGVHTDCPNFTVNNKNKRMTYLDITHTIETPPFFSYIRGSGNGVTIGNEVWFLTHVVSYEWRRFYYHVFVVLDSTTFQLKRYTKMFTFEKEKVEYSLGFVYFEKTKEFLIGYSLLDRETKYMKIGRSNIDKLFEL</sequence>
<dbReference type="AlphaFoldDB" id="A0A6C0JJH1"/>
<dbReference type="Gene3D" id="1.25.40.10">
    <property type="entry name" value="Tetratricopeptide repeat domain"/>
    <property type="match status" value="1"/>
</dbReference>
<reference evidence="2" key="1">
    <citation type="journal article" date="2020" name="Nature">
        <title>Giant virus diversity and host interactions through global metagenomics.</title>
        <authorList>
            <person name="Schulz F."/>
            <person name="Roux S."/>
            <person name="Paez-Espino D."/>
            <person name="Jungbluth S."/>
            <person name="Walsh D.A."/>
            <person name="Denef V.J."/>
            <person name="McMahon K.D."/>
            <person name="Konstantinidis K.T."/>
            <person name="Eloe-Fadrosh E.A."/>
            <person name="Kyrpides N.C."/>
            <person name="Woyke T."/>
        </authorList>
    </citation>
    <scope>NUCLEOTIDE SEQUENCE</scope>
    <source>
        <strain evidence="2">GVMAG-M-3300027708-5</strain>
    </source>
</reference>
<evidence type="ECO:0000313" key="2">
    <source>
        <dbReference type="EMBL" id="QHU04910.1"/>
    </source>
</evidence>
<evidence type="ECO:0000259" key="1">
    <source>
        <dbReference type="Pfam" id="PF00535"/>
    </source>
</evidence>
<dbReference type="InterPro" id="IPR019734">
    <property type="entry name" value="TPR_rpt"/>
</dbReference>
<accession>A0A6C0JJH1</accession>
<dbReference type="InterPro" id="IPR001173">
    <property type="entry name" value="Glyco_trans_2-like"/>
</dbReference>
<feature type="domain" description="Glycosyltransferase 2-like" evidence="1">
    <location>
        <begin position="1"/>
        <end position="95"/>
    </location>
</feature>
<dbReference type="SUPFAM" id="SSF53448">
    <property type="entry name" value="Nucleotide-diphospho-sugar transferases"/>
    <property type="match status" value="1"/>
</dbReference>
<proteinExistence type="predicted"/>
<dbReference type="InterPro" id="IPR029044">
    <property type="entry name" value="Nucleotide-diphossugar_trans"/>
</dbReference>
<organism evidence="2">
    <name type="scientific">viral metagenome</name>
    <dbReference type="NCBI Taxonomy" id="1070528"/>
    <lineage>
        <taxon>unclassified sequences</taxon>
        <taxon>metagenomes</taxon>
        <taxon>organismal metagenomes</taxon>
    </lineage>
</organism>
<dbReference type="Pfam" id="PF00535">
    <property type="entry name" value="Glycos_transf_2"/>
    <property type="match status" value="1"/>
</dbReference>
<dbReference type="PANTHER" id="PTHR43630">
    <property type="entry name" value="POLY-BETA-1,6-N-ACETYL-D-GLUCOSAMINE SYNTHASE"/>
    <property type="match status" value="1"/>
</dbReference>